<gene>
    <name evidence="3" type="ORF">SAMN05421831_102128</name>
</gene>
<evidence type="ECO:0000313" key="3">
    <source>
        <dbReference type="EMBL" id="SEI46067.1"/>
    </source>
</evidence>
<keyword evidence="4" id="KW-1185">Reference proteome</keyword>
<feature type="domain" description="AAA" evidence="2">
    <location>
        <begin position="2"/>
        <end position="179"/>
    </location>
</feature>
<evidence type="ECO:0000259" key="2">
    <source>
        <dbReference type="Pfam" id="PF13614"/>
    </source>
</evidence>
<dbReference type="Pfam" id="PF13614">
    <property type="entry name" value="AAA_31"/>
    <property type="match status" value="1"/>
</dbReference>
<dbReference type="FunFam" id="3.40.50.300:FF:000285">
    <property type="entry name" value="Sporulation initiation inhibitor Soj"/>
    <property type="match status" value="1"/>
</dbReference>
<dbReference type="STRING" id="64971.SAMN05421831_102128"/>
<sequence length="265" mass="29209">MHVWAVANQKGGVGKTTTSVSLGGLLADQGHQVLLLDLDPHGSLTSYFKYDPDDLSASAYDLFLARQLPADLPESLLLETSHDRIQLLPASTALATLERQVSGQGGMGLVISRALALLWNKFDYVLIDSPPVLGLLMINALAAAEHLIIPVQTEFLAIKGLERMMRTLTMVRKARHNELPYTIVPTLYDRRTQASVQSLRLLRTSYADHMWPAMVPVDTRFREASMAGVPVSMLDPVCRGVQAYSMLLKHLLDTSQQLRARGHDG</sequence>
<protein>
    <submittedName>
        <fullName evidence="3">Chromosome partitioning protein</fullName>
    </submittedName>
</protein>
<evidence type="ECO:0000313" key="4">
    <source>
        <dbReference type="Proteomes" id="UP000242999"/>
    </source>
</evidence>
<comment type="similarity">
    <text evidence="1">To B.subtilis soj.</text>
</comment>
<dbReference type="SUPFAM" id="SSF52540">
    <property type="entry name" value="P-loop containing nucleoside triphosphate hydrolases"/>
    <property type="match status" value="1"/>
</dbReference>
<organism evidence="3 4">
    <name type="scientific">Allopseudospirillum japonicum</name>
    <dbReference type="NCBI Taxonomy" id="64971"/>
    <lineage>
        <taxon>Bacteria</taxon>
        <taxon>Pseudomonadati</taxon>
        <taxon>Pseudomonadota</taxon>
        <taxon>Gammaproteobacteria</taxon>
        <taxon>Oceanospirillales</taxon>
        <taxon>Oceanospirillaceae</taxon>
        <taxon>Allopseudospirillum</taxon>
    </lineage>
</organism>
<dbReference type="EMBL" id="FNYH01000002">
    <property type="protein sequence ID" value="SEI46067.1"/>
    <property type="molecule type" value="Genomic_DNA"/>
</dbReference>
<dbReference type="InterPro" id="IPR050678">
    <property type="entry name" value="DNA_Partitioning_ATPase"/>
</dbReference>
<dbReference type="InterPro" id="IPR027417">
    <property type="entry name" value="P-loop_NTPase"/>
</dbReference>
<dbReference type="CDD" id="cd02042">
    <property type="entry name" value="ParAB_family"/>
    <property type="match status" value="1"/>
</dbReference>
<dbReference type="Proteomes" id="UP000242999">
    <property type="component" value="Unassembled WGS sequence"/>
</dbReference>
<dbReference type="InterPro" id="IPR025669">
    <property type="entry name" value="AAA_dom"/>
</dbReference>
<dbReference type="PIRSF" id="PIRSF009320">
    <property type="entry name" value="Nuc_binding_HP_1000"/>
    <property type="match status" value="1"/>
</dbReference>
<evidence type="ECO:0000256" key="1">
    <source>
        <dbReference type="ARBA" id="ARBA00060876"/>
    </source>
</evidence>
<dbReference type="AlphaFoldDB" id="A0A1H6R0T0"/>
<reference evidence="4" key="1">
    <citation type="submission" date="2016-10" db="EMBL/GenBank/DDBJ databases">
        <authorList>
            <person name="Varghese N."/>
            <person name="Submissions S."/>
        </authorList>
    </citation>
    <scope>NUCLEOTIDE SEQUENCE [LARGE SCALE GENOMIC DNA]</scope>
    <source>
        <strain evidence="4">DSM 7165</strain>
    </source>
</reference>
<dbReference type="PANTHER" id="PTHR13696">
    <property type="entry name" value="P-LOOP CONTAINING NUCLEOSIDE TRIPHOSPHATE HYDROLASE"/>
    <property type="match status" value="1"/>
</dbReference>
<proteinExistence type="predicted"/>
<dbReference type="RefSeq" id="WP_093308475.1">
    <property type="nucleotide sequence ID" value="NZ_FNYH01000002.1"/>
</dbReference>
<dbReference type="Gene3D" id="3.40.50.300">
    <property type="entry name" value="P-loop containing nucleotide triphosphate hydrolases"/>
    <property type="match status" value="1"/>
</dbReference>
<name>A0A1H6R0T0_9GAMM</name>
<accession>A0A1H6R0T0</accession>
<dbReference type="OrthoDB" id="9815116at2"/>
<dbReference type="PANTHER" id="PTHR13696:SF69">
    <property type="entry name" value="PLASMID PARTITIONING PROTEIN-RELATED"/>
    <property type="match status" value="1"/>
</dbReference>